<feature type="transmembrane region" description="Helical" evidence="8">
    <location>
        <begin position="353"/>
        <end position="378"/>
    </location>
</feature>
<evidence type="ECO:0000256" key="6">
    <source>
        <dbReference type="ARBA" id="ARBA00022989"/>
    </source>
</evidence>
<evidence type="ECO:0000256" key="8">
    <source>
        <dbReference type="SAM" id="Phobius"/>
    </source>
</evidence>
<keyword evidence="7 8" id="KW-0472">Membrane</keyword>
<keyword evidence="5 8" id="KW-0812">Transmembrane</keyword>
<comment type="subcellular location">
    <subcellularLocation>
        <location evidence="1">Cell membrane</location>
        <topology evidence="1">Multi-pass membrane protein</topology>
    </subcellularLocation>
</comment>
<keyword evidence="10" id="KW-1185">Reference proteome</keyword>
<feature type="transmembrane region" description="Helical" evidence="8">
    <location>
        <begin position="102"/>
        <end position="122"/>
    </location>
</feature>
<evidence type="ECO:0000313" key="10">
    <source>
        <dbReference type="Proteomes" id="UP000604117"/>
    </source>
</evidence>
<evidence type="ECO:0000256" key="5">
    <source>
        <dbReference type="ARBA" id="ARBA00022692"/>
    </source>
</evidence>
<dbReference type="InterPro" id="IPR050297">
    <property type="entry name" value="LipidA_mod_glycosyltrf_83"/>
</dbReference>
<feature type="transmembrane region" description="Helical" evidence="8">
    <location>
        <begin position="155"/>
        <end position="173"/>
    </location>
</feature>
<organism evidence="9 10">
    <name type="scientific">Asanoa siamensis</name>
    <dbReference type="NCBI Taxonomy" id="926357"/>
    <lineage>
        <taxon>Bacteria</taxon>
        <taxon>Bacillati</taxon>
        <taxon>Actinomycetota</taxon>
        <taxon>Actinomycetes</taxon>
        <taxon>Micromonosporales</taxon>
        <taxon>Micromonosporaceae</taxon>
        <taxon>Asanoa</taxon>
    </lineage>
</organism>
<sequence length="551" mass="58884">MPMHTATTAAPTTATTPPAGRPWWRLTWADLSLIPLVAGVVLFVRAYAAGAPLWGDEQMIARNIRDRGFLDLGGALDYNQSAPLGWLWAQHAVTTILGTDEYALRLLPLLAALGTLVLAWLIGRRWLGPVGAVVLVSFVATSAAAIRYAAEVKQYSGDLFWTMLLLGATMLLLERARPTVRQYVLWWSLAALACLFSMGAMLATPVFAAVLVGAAWLRSGWRSALRAALPFLVWLAVFVVHYLVSLRYVVGSEYMATFWGGRGYPPPGASLGETVTWSLGRLRLLAGDPLGLVPPDQGSRYLAAVTRVFWLLAGLGCLAAARRSRPFGALLAGVVLFAYVLAFAEVVPLYMRMAIWILPAVWVAVGFAADAGAELAVAAARGARRTWRGALALAGGAAAVVLVFALLGPLAVARTGPLPAGDFDERATVRWLAAEHRPGDVTLVLSLSRHAVGWYADHELQPRREPVAAPPPPGTACAGRDLRAIVDGFQRVLVYGALKDGQPATTGAQVRADLAGMGTVVADRSQGSKWLAMVVELRPAGEWAPVTGCYR</sequence>
<name>A0ABQ4CZH2_9ACTN</name>
<keyword evidence="2" id="KW-1003">Cell membrane</keyword>
<evidence type="ECO:0000256" key="3">
    <source>
        <dbReference type="ARBA" id="ARBA00022676"/>
    </source>
</evidence>
<protein>
    <recommendedName>
        <fullName evidence="11">Glycosyltransferase RgtA/B/C/D-like domain-containing protein</fullName>
    </recommendedName>
</protein>
<feature type="transmembrane region" description="Helical" evidence="8">
    <location>
        <begin position="229"/>
        <end position="250"/>
    </location>
</feature>
<keyword evidence="6 8" id="KW-1133">Transmembrane helix</keyword>
<proteinExistence type="predicted"/>
<keyword evidence="4" id="KW-0808">Transferase</keyword>
<dbReference type="PANTHER" id="PTHR33908">
    <property type="entry name" value="MANNOSYLTRANSFERASE YKCB-RELATED"/>
    <property type="match status" value="1"/>
</dbReference>
<evidence type="ECO:0000256" key="1">
    <source>
        <dbReference type="ARBA" id="ARBA00004651"/>
    </source>
</evidence>
<dbReference type="Proteomes" id="UP000604117">
    <property type="component" value="Unassembled WGS sequence"/>
</dbReference>
<feature type="transmembrane region" description="Helical" evidence="8">
    <location>
        <begin position="185"/>
        <end position="217"/>
    </location>
</feature>
<reference evidence="9 10" key="1">
    <citation type="submission" date="2021-01" db="EMBL/GenBank/DDBJ databases">
        <title>Whole genome shotgun sequence of Asanoa siamensis NBRC 107932.</title>
        <authorList>
            <person name="Komaki H."/>
            <person name="Tamura T."/>
        </authorList>
    </citation>
    <scope>NUCLEOTIDE SEQUENCE [LARGE SCALE GENOMIC DNA]</scope>
    <source>
        <strain evidence="9 10">NBRC 107932</strain>
    </source>
</reference>
<dbReference type="PANTHER" id="PTHR33908:SF11">
    <property type="entry name" value="MEMBRANE PROTEIN"/>
    <property type="match status" value="1"/>
</dbReference>
<keyword evidence="3" id="KW-0328">Glycosyltransferase</keyword>
<evidence type="ECO:0000256" key="4">
    <source>
        <dbReference type="ARBA" id="ARBA00022679"/>
    </source>
</evidence>
<evidence type="ECO:0000256" key="7">
    <source>
        <dbReference type="ARBA" id="ARBA00023136"/>
    </source>
</evidence>
<feature type="transmembrane region" description="Helical" evidence="8">
    <location>
        <begin position="327"/>
        <end position="347"/>
    </location>
</feature>
<feature type="transmembrane region" description="Helical" evidence="8">
    <location>
        <begin position="128"/>
        <end position="148"/>
    </location>
</feature>
<evidence type="ECO:0008006" key="11">
    <source>
        <dbReference type="Google" id="ProtNLM"/>
    </source>
</evidence>
<evidence type="ECO:0000256" key="2">
    <source>
        <dbReference type="ARBA" id="ARBA00022475"/>
    </source>
</evidence>
<evidence type="ECO:0000313" key="9">
    <source>
        <dbReference type="EMBL" id="GIF76676.1"/>
    </source>
</evidence>
<gene>
    <name evidence="9" type="ORF">Asi02nite_61940</name>
</gene>
<feature type="transmembrane region" description="Helical" evidence="8">
    <location>
        <begin position="33"/>
        <end position="55"/>
    </location>
</feature>
<dbReference type="EMBL" id="BONE01000067">
    <property type="protein sequence ID" value="GIF76676.1"/>
    <property type="molecule type" value="Genomic_DNA"/>
</dbReference>
<feature type="transmembrane region" description="Helical" evidence="8">
    <location>
        <begin position="301"/>
        <end position="320"/>
    </location>
</feature>
<comment type="caution">
    <text evidence="9">The sequence shown here is derived from an EMBL/GenBank/DDBJ whole genome shotgun (WGS) entry which is preliminary data.</text>
</comment>
<feature type="transmembrane region" description="Helical" evidence="8">
    <location>
        <begin position="390"/>
        <end position="412"/>
    </location>
</feature>
<accession>A0ABQ4CZH2</accession>